<accession>A0A1I6SZR8</accession>
<sequence length="276" mass="30646">MGKKEMENVDEQQLVQNTTLPITRSTLGKDLRDLGLRAGNCVMVHTSLSSLGWVCGGAVAVIQALMDVITPMGTIVMPTQSPTLSDPVHWEAPPVPKEWHPIIRSEMPPYDPRTTPTQGMGQVAEIFRTWPGAIRSAHPKVSFTAWGSDADRIVAHHSIDYSMGEASPLASLYQNDAQVLFLGTGYDTNTSFHLAEYRVGCAVQMEEGAPVLENEQRVWKTYTDLDHQTDLFVELGRDFERDCTVHKGSVGSGKARLFSQRKAVDYAEGWLRDHHK</sequence>
<protein>
    <recommendedName>
        <fullName evidence="4">Aminoglycoside N(3)-acetyltransferase</fullName>
        <ecNumber evidence="4">2.3.1.-</ecNumber>
    </recommendedName>
</protein>
<dbReference type="PANTHER" id="PTHR11104">
    <property type="entry name" value="AMINOGLYCOSIDE N3-ACETYLTRANSFERASE"/>
    <property type="match status" value="1"/>
</dbReference>
<keyword evidence="4" id="KW-0046">Antibiotic resistance</keyword>
<dbReference type="SUPFAM" id="SSF110710">
    <property type="entry name" value="TTHA0583/YokD-like"/>
    <property type="match status" value="1"/>
</dbReference>
<name>A0A1I6SZR8_9BACL</name>
<keyword evidence="3 4" id="KW-0012">Acyltransferase</keyword>
<dbReference type="InterPro" id="IPR028345">
    <property type="entry name" value="Antibiotic_NAT-like"/>
</dbReference>
<dbReference type="GO" id="GO:0046353">
    <property type="term" value="F:aminoglycoside 3-N-acetyltransferase activity"/>
    <property type="evidence" value="ECO:0007669"/>
    <property type="project" value="UniProtKB-EC"/>
</dbReference>
<dbReference type="PANTHER" id="PTHR11104:SF0">
    <property type="entry name" value="SPBETA PROPHAGE-DERIVED AMINOGLYCOSIDE N(3')-ACETYLTRANSFERASE-LIKE PROTEIN YOKD"/>
    <property type="match status" value="1"/>
</dbReference>
<reference evidence="6" key="1">
    <citation type="submission" date="2016-10" db="EMBL/GenBank/DDBJ databases">
        <authorList>
            <person name="Varghese N."/>
            <person name="Submissions S."/>
        </authorList>
    </citation>
    <scope>NUCLEOTIDE SEQUENCE [LARGE SCALE GENOMIC DNA]</scope>
    <source>
        <strain evidence="6">DSM 45789</strain>
    </source>
</reference>
<proteinExistence type="inferred from homology"/>
<evidence type="ECO:0000256" key="2">
    <source>
        <dbReference type="ARBA" id="ARBA00022679"/>
    </source>
</evidence>
<comment type="catalytic activity">
    <reaction evidence="4">
        <text>a 2-deoxystreptamine antibiotic + acetyl-CoA = an N(3)-acetyl-2-deoxystreptamine antibiotic + CoA + H(+)</text>
        <dbReference type="Rhea" id="RHEA:12665"/>
        <dbReference type="ChEBI" id="CHEBI:15378"/>
        <dbReference type="ChEBI" id="CHEBI:57287"/>
        <dbReference type="ChEBI" id="CHEBI:57288"/>
        <dbReference type="ChEBI" id="CHEBI:57921"/>
        <dbReference type="ChEBI" id="CHEBI:77452"/>
        <dbReference type="EC" id="2.3.1.81"/>
    </reaction>
</comment>
<evidence type="ECO:0000256" key="1">
    <source>
        <dbReference type="ARBA" id="ARBA00006383"/>
    </source>
</evidence>
<dbReference type="EC" id="2.3.1.-" evidence="4"/>
<evidence type="ECO:0000256" key="3">
    <source>
        <dbReference type="ARBA" id="ARBA00023315"/>
    </source>
</evidence>
<evidence type="ECO:0000256" key="4">
    <source>
        <dbReference type="RuleBase" id="RU365031"/>
    </source>
</evidence>
<evidence type="ECO:0000313" key="5">
    <source>
        <dbReference type="EMBL" id="SFS82328.1"/>
    </source>
</evidence>
<gene>
    <name evidence="5" type="ORF">SAMN05444972_108153</name>
</gene>
<dbReference type="AlphaFoldDB" id="A0A1I6SZR8"/>
<keyword evidence="6" id="KW-1185">Reference proteome</keyword>
<comment type="similarity">
    <text evidence="1 4">Belongs to the antibiotic N-acetyltransferase family.</text>
</comment>
<dbReference type="GO" id="GO:0046677">
    <property type="term" value="P:response to antibiotic"/>
    <property type="evidence" value="ECO:0007669"/>
    <property type="project" value="UniProtKB-KW"/>
</dbReference>
<organism evidence="5 6">
    <name type="scientific">Marininema halotolerans</name>
    <dbReference type="NCBI Taxonomy" id="1155944"/>
    <lineage>
        <taxon>Bacteria</taxon>
        <taxon>Bacillati</taxon>
        <taxon>Bacillota</taxon>
        <taxon>Bacilli</taxon>
        <taxon>Bacillales</taxon>
        <taxon>Thermoactinomycetaceae</taxon>
        <taxon>Marininema</taxon>
    </lineage>
</organism>
<dbReference type="Pfam" id="PF02522">
    <property type="entry name" value="Antibiotic_NAT"/>
    <property type="match status" value="1"/>
</dbReference>
<dbReference type="EMBL" id="FPAA01000008">
    <property type="protein sequence ID" value="SFS82328.1"/>
    <property type="molecule type" value="Genomic_DNA"/>
</dbReference>
<keyword evidence="2 4" id="KW-0808">Transferase</keyword>
<evidence type="ECO:0000313" key="6">
    <source>
        <dbReference type="Proteomes" id="UP000198660"/>
    </source>
</evidence>
<dbReference type="Proteomes" id="UP000198660">
    <property type="component" value="Unassembled WGS sequence"/>
</dbReference>
<dbReference type="InterPro" id="IPR003679">
    <property type="entry name" value="Amioglycoside_AcTrfase"/>
</dbReference>